<dbReference type="EMBL" id="JACATZ010000001">
    <property type="protein sequence ID" value="NWJ45035.1"/>
    <property type="molecule type" value="Genomic_DNA"/>
</dbReference>
<dbReference type="Pfam" id="PF19289">
    <property type="entry name" value="PmbA_TldD_3rd"/>
    <property type="match status" value="1"/>
</dbReference>
<dbReference type="InterPro" id="IPR035068">
    <property type="entry name" value="TldD/PmbA_N"/>
</dbReference>
<comment type="similarity">
    <text evidence="1">Belongs to the peptidase U62 family.</text>
</comment>
<reference evidence="4 6" key="1">
    <citation type="submission" date="2020-06" db="EMBL/GenBank/DDBJ databases">
        <title>Anoxygenic phototrophic Chloroflexota member uses a Type I reaction center.</title>
        <authorList>
            <person name="Tsuji J.M."/>
            <person name="Shaw N.A."/>
            <person name="Nagashima S."/>
            <person name="Venkiteswaran J."/>
            <person name="Schiff S.L."/>
            <person name="Hanada S."/>
            <person name="Tank M."/>
            <person name="Neufeld J.D."/>
        </authorList>
    </citation>
    <scope>NUCLEOTIDE SEQUENCE [LARGE SCALE GENOMIC DNA]</scope>
    <source>
        <strain evidence="4">L227-S17</strain>
    </source>
</reference>
<dbReference type="GO" id="GO:0006508">
    <property type="term" value="P:proteolysis"/>
    <property type="evidence" value="ECO:0007669"/>
    <property type="project" value="InterPro"/>
</dbReference>
<organism evidence="4 6">
    <name type="scientific">Candidatus Chlorohelix allophototropha</name>
    <dbReference type="NCBI Taxonomy" id="3003348"/>
    <lineage>
        <taxon>Bacteria</taxon>
        <taxon>Bacillati</taxon>
        <taxon>Chloroflexota</taxon>
        <taxon>Chloroflexia</taxon>
        <taxon>Candidatus Chloroheliales</taxon>
        <taxon>Candidatus Chloroheliaceae</taxon>
        <taxon>Candidatus Chlorohelix</taxon>
    </lineage>
</organism>
<evidence type="ECO:0000313" key="7">
    <source>
        <dbReference type="Proteomes" id="UP001431572"/>
    </source>
</evidence>
<dbReference type="InterPro" id="IPR045569">
    <property type="entry name" value="Metalloprtase-TldD/E_C"/>
</dbReference>
<dbReference type="Gene3D" id="3.30.2290.10">
    <property type="entry name" value="PmbA/TldD superfamily"/>
    <property type="match status" value="1"/>
</dbReference>
<dbReference type="EMBL" id="CP128399">
    <property type="protein sequence ID" value="WJW66916.1"/>
    <property type="molecule type" value="Genomic_DNA"/>
</dbReference>
<dbReference type="Proteomes" id="UP000521676">
    <property type="component" value="Unassembled WGS sequence"/>
</dbReference>
<dbReference type="Pfam" id="PF01523">
    <property type="entry name" value="PmbA_TldD_1st"/>
    <property type="match status" value="1"/>
</dbReference>
<evidence type="ECO:0000313" key="6">
    <source>
        <dbReference type="Proteomes" id="UP000521676"/>
    </source>
</evidence>
<dbReference type="PANTHER" id="PTHR43666">
    <property type="entry name" value="TLDD PROTEIN"/>
    <property type="match status" value="1"/>
</dbReference>
<accession>A0A8T7M2X5</accession>
<keyword evidence="7" id="KW-1185">Reference proteome</keyword>
<dbReference type="PANTHER" id="PTHR43666:SF1">
    <property type="entry name" value="CONSERVED PROTEIN"/>
    <property type="match status" value="1"/>
</dbReference>
<dbReference type="RefSeq" id="WP_341468809.1">
    <property type="nucleotide sequence ID" value="NZ_CP128399.1"/>
</dbReference>
<dbReference type="SUPFAM" id="SSF111283">
    <property type="entry name" value="Putative modulator of DNA gyrase, PmbA/TldD"/>
    <property type="match status" value="1"/>
</dbReference>
<sequence>MPEVLGKEQLIRFLQDTLSFAHADQTEISFNGGTTALTRFANNYIHQNVQEYNTVIKVRSIFGQKVGIASGNSLKPEALKALVQNAERLAQLQVVDPNFKSLPGPELVTAVDVPEPDAATYDTDPQVRAHAAGIICRKAEERGVVASGAFRTQGFEMAVVNSLGLSNYYRGASSDIVTVVMGENSSGYAERLSPRVSEIDGETIADEAINKTLRSANPESLEPGEYEVILEEYAVREMLSYMSFLGMGAQSVQEGRSFMQLERQLMNPLVTIYDDGSDPRNIIMPFDAEGVTRRRVDMIAAGIAKAVVYDTYTANREPGKITTGHSIGTQNESGAIPLHLFMEAGDSSKEEMLKGIKRGVWVTRFHYVNPLVPDKAILTGMTRDGTFLIENGEIVRPVKNLRFTQSAVEALRDLTAITRNRILLPNFHFGSLVPAIRVGKFRFNSATEF</sequence>
<feature type="domain" description="Metalloprotease TldD/E C-terminal" evidence="3">
    <location>
        <begin position="223"/>
        <end position="443"/>
    </location>
</feature>
<feature type="domain" description="Metalloprotease TldD/E N-terminal" evidence="2">
    <location>
        <begin position="27"/>
        <end position="90"/>
    </location>
</feature>
<evidence type="ECO:0000313" key="4">
    <source>
        <dbReference type="EMBL" id="NWJ45035.1"/>
    </source>
</evidence>
<dbReference type="Proteomes" id="UP001431572">
    <property type="component" value="Chromosome 1"/>
</dbReference>
<evidence type="ECO:0000313" key="5">
    <source>
        <dbReference type="EMBL" id="WJW66916.1"/>
    </source>
</evidence>
<dbReference type="AlphaFoldDB" id="A0A8T7M2X5"/>
<evidence type="ECO:0000256" key="1">
    <source>
        <dbReference type="ARBA" id="ARBA00005836"/>
    </source>
</evidence>
<name>A0A8T7M2X5_9CHLR</name>
<protein>
    <submittedName>
        <fullName evidence="4">TldD/PmbA family protein</fullName>
    </submittedName>
</protein>
<gene>
    <name evidence="4" type="ORF">HXX08_04065</name>
    <name evidence="5" type="ORF">OZ401_000161</name>
</gene>
<evidence type="ECO:0000259" key="3">
    <source>
        <dbReference type="Pfam" id="PF19289"/>
    </source>
</evidence>
<dbReference type="InterPro" id="IPR036059">
    <property type="entry name" value="TldD/PmbA_sf"/>
</dbReference>
<evidence type="ECO:0000259" key="2">
    <source>
        <dbReference type="Pfam" id="PF01523"/>
    </source>
</evidence>
<dbReference type="GO" id="GO:0008237">
    <property type="term" value="F:metallopeptidase activity"/>
    <property type="evidence" value="ECO:0007669"/>
    <property type="project" value="InterPro"/>
</dbReference>
<dbReference type="InterPro" id="IPR002510">
    <property type="entry name" value="Metalloprtase-TldD/E_N"/>
</dbReference>
<proteinExistence type="inferred from homology"/>
<reference evidence="5" key="2">
    <citation type="journal article" date="2024" name="Nature">
        <title>Anoxygenic phototroph of the Chloroflexota uses a type I reaction centre.</title>
        <authorList>
            <person name="Tsuji J.M."/>
            <person name="Shaw N.A."/>
            <person name="Nagashima S."/>
            <person name="Venkiteswaran J.J."/>
            <person name="Schiff S.L."/>
            <person name="Watanabe T."/>
            <person name="Fukui M."/>
            <person name="Hanada S."/>
            <person name="Tank M."/>
            <person name="Neufeld J.D."/>
        </authorList>
    </citation>
    <scope>NUCLEOTIDE SEQUENCE</scope>
    <source>
        <strain evidence="5">L227-S17</strain>
    </source>
</reference>